<dbReference type="AlphaFoldDB" id="A0AA35Y835"/>
<evidence type="ECO:0000313" key="3">
    <source>
        <dbReference type="Proteomes" id="UP001177003"/>
    </source>
</evidence>
<proteinExistence type="predicted"/>
<evidence type="ECO:0000313" key="2">
    <source>
        <dbReference type="EMBL" id="CAI9261318.1"/>
    </source>
</evidence>
<evidence type="ECO:0000256" key="1">
    <source>
        <dbReference type="SAM" id="MobiDB-lite"/>
    </source>
</evidence>
<organism evidence="2 3">
    <name type="scientific">Lactuca saligna</name>
    <name type="common">Willowleaf lettuce</name>
    <dbReference type="NCBI Taxonomy" id="75948"/>
    <lineage>
        <taxon>Eukaryota</taxon>
        <taxon>Viridiplantae</taxon>
        <taxon>Streptophyta</taxon>
        <taxon>Embryophyta</taxon>
        <taxon>Tracheophyta</taxon>
        <taxon>Spermatophyta</taxon>
        <taxon>Magnoliopsida</taxon>
        <taxon>eudicotyledons</taxon>
        <taxon>Gunneridae</taxon>
        <taxon>Pentapetalae</taxon>
        <taxon>asterids</taxon>
        <taxon>campanulids</taxon>
        <taxon>Asterales</taxon>
        <taxon>Asteraceae</taxon>
        <taxon>Cichorioideae</taxon>
        <taxon>Cichorieae</taxon>
        <taxon>Lactucinae</taxon>
        <taxon>Lactuca</taxon>
    </lineage>
</organism>
<feature type="region of interest" description="Disordered" evidence="1">
    <location>
        <begin position="73"/>
        <end position="126"/>
    </location>
</feature>
<protein>
    <submittedName>
        <fullName evidence="2">Uncharacterized protein</fullName>
    </submittedName>
</protein>
<dbReference type="Proteomes" id="UP001177003">
    <property type="component" value="Chromosome 0"/>
</dbReference>
<reference evidence="2" key="1">
    <citation type="submission" date="2023-04" db="EMBL/GenBank/DDBJ databases">
        <authorList>
            <person name="Vijverberg K."/>
            <person name="Xiong W."/>
            <person name="Schranz E."/>
        </authorList>
    </citation>
    <scope>NUCLEOTIDE SEQUENCE</scope>
</reference>
<gene>
    <name evidence="2" type="ORF">LSALG_LOCUS2108</name>
</gene>
<accession>A0AA35Y835</accession>
<dbReference type="EMBL" id="OX465086">
    <property type="protein sequence ID" value="CAI9261318.1"/>
    <property type="molecule type" value="Genomic_DNA"/>
</dbReference>
<sequence>MQRLCILINTKLEITSKRTSGYTSTCTYSFQNEVCRMRLDITMLDELIHEYCLYRGIVNSGAPNPSCEAMKIGHEQSESESTLSVEARSGSNKLVDADMDSPGTEERYPCGTMSNNHEDSSTSGNK</sequence>
<keyword evidence="3" id="KW-1185">Reference proteome</keyword>
<feature type="compositionally biased region" description="Polar residues" evidence="1">
    <location>
        <begin position="79"/>
        <end position="92"/>
    </location>
</feature>
<name>A0AA35Y835_LACSI</name>